<keyword evidence="3" id="KW-0119">Carbohydrate metabolism</keyword>
<organism evidence="5 6">
    <name type="scientific">Helicobacter mastomyrinus</name>
    <dbReference type="NCBI Taxonomy" id="287948"/>
    <lineage>
        <taxon>Bacteria</taxon>
        <taxon>Pseudomonadati</taxon>
        <taxon>Campylobacterota</taxon>
        <taxon>Epsilonproteobacteria</taxon>
        <taxon>Campylobacterales</taxon>
        <taxon>Helicobacteraceae</taxon>
        <taxon>Helicobacter</taxon>
    </lineage>
</organism>
<dbReference type="PANTHER" id="PTHR43103">
    <property type="entry name" value="NUCLEOSIDE-DIPHOSPHATE-SUGAR EPIMERASE"/>
    <property type="match status" value="1"/>
</dbReference>
<keyword evidence="2 5" id="KW-0413">Isomerase</keyword>
<dbReference type="Proteomes" id="UP001434737">
    <property type="component" value="Chromosome"/>
</dbReference>
<feature type="domain" description="NAD-dependent epimerase/dehydratase" evidence="4">
    <location>
        <begin position="13"/>
        <end position="257"/>
    </location>
</feature>
<dbReference type="SUPFAM" id="SSF51735">
    <property type="entry name" value="NAD(P)-binding Rossmann-fold domains"/>
    <property type="match status" value="1"/>
</dbReference>
<evidence type="ECO:0000259" key="4">
    <source>
        <dbReference type="Pfam" id="PF01370"/>
    </source>
</evidence>
<keyword evidence="6" id="KW-1185">Reference proteome</keyword>
<protein>
    <submittedName>
        <fullName evidence="5">ADP-glyceromanno-heptose 6-epimerase</fullName>
        <ecNumber evidence="5">5.1.3.20</ecNumber>
    </submittedName>
</protein>
<dbReference type="Gene3D" id="3.90.25.10">
    <property type="entry name" value="UDP-galactose 4-epimerase, domain 1"/>
    <property type="match status" value="1"/>
</dbReference>
<dbReference type="EC" id="5.1.3.20" evidence="5"/>
<dbReference type="InterPro" id="IPR001509">
    <property type="entry name" value="Epimerase_deHydtase"/>
</dbReference>
<keyword evidence="1" id="KW-0521">NADP</keyword>
<dbReference type="EMBL" id="CP145316">
    <property type="protein sequence ID" value="XAM18461.1"/>
    <property type="molecule type" value="Genomic_DNA"/>
</dbReference>
<gene>
    <name evidence="5" type="primary">rfaD</name>
    <name evidence="5" type="ORF">V3I05_01920</name>
</gene>
<sequence>MKYIYDDLVEKKILITGGAGFIGSNLAMYFQKHHPNAQVYVFDKFRDGELFPSGNPTSLGHFKNLIKFKGNIIVGDITNTRDLQKLKDYDFDVIFHQAAISDTTVQNQELVMKANYEAFLHLLELANSSQAMMIYASSAGTYGNSPAPNIVGSGEIPENVYGYSKLCMDNYVRKILESDPSCPIIGLRYFNVYGNREFHKGKTASMILQLSLQALEHKKVRLFKHGEQKRDFVFIKDVVQANVKALESAKSGIYNVGSGEARSFNDIVACLKEHLGDFEIEYFENPYSFFQTHTEADISATKEHLSYTPRFNLEQGIEAYMKEIQNIFATLRR</sequence>
<dbReference type="PANTHER" id="PTHR43103:SF3">
    <property type="entry name" value="ADP-L-GLYCERO-D-MANNO-HEPTOSE-6-EPIMERASE"/>
    <property type="match status" value="1"/>
</dbReference>
<proteinExistence type="predicted"/>
<dbReference type="InterPro" id="IPR036291">
    <property type="entry name" value="NAD(P)-bd_dom_sf"/>
</dbReference>
<dbReference type="InterPro" id="IPR011912">
    <property type="entry name" value="Heptose_epim"/>
</dbReference>
<accession>A0ABZ3F5L1</accession>
<dbReference type="NCBIfam" id="TIGR02197">
    <property type="entry name" value="heptose_epim"/>
    <property type="match status" value="1"/>
</dbReference>
<reference evidence="5 6" key="1">
    <citation type="submission" date="2024-02" db="EMBL/GenBank/DDBJ databases">
        <title>Genome and pathogenicity analysis of Helicobacter mastomyrinus isolated from mice.</title>
        <authorList>
            <person name="Zhu L."/>
        </authorList>
    </citation>
    <scope>NUCLEOTIDE SEQUENCE [LARGE SCALE GENOMIC DNA]</scope>
    <source>
        <strain evidence="5 6">Hm-17</strain>
    </source>
</reference>
<evidence type="ECO:0000313" key="5">
    <source>
        <dbReference type="EMBL" id="XAM18461.1"/>
    </source>
</evidence>
<dbReference type="RefSeq" id="WP_300732947.1">
    <property type="nucleotide sequence ID" value="NZ_CP145316.1"/>
</dbReference>
<evidence type="ECO:0000256" key="3">
    <source>
        <dbReference type="ARBA" id="ARBA00023277"/>
    </source>
</evidence>
<dbReference type="Gene3D" id="3.40.50.720">
    <property type="entry name" value="NAD(P)-binding Rossmann-like Domain"/>
    <property type="match status" value="1"/>
</dbReference>
<evidence type="ECO:0000256" key="2">
    <source>
        <dbReference type="ARBA" id="ARBA00023235"/>
    </source>
</evidence>
<evidence type="ECO:0000256" key="1">
    <source>
        <dbReference type="ARBA" id="ARBA00022857"/>
    </source>
</evidence>
<name>A0ABZ3F5L1_9HELI</name>
<dbReference type="Pfam" id="PF01370">
    <property type="entry name" value="Epimerase"/>
    <property type="match status" value="1"/>
</dbReference>
<evidence type="ECO:0000313" key="6">
    <source>
        <dbReference type="Proteomes" id="UP001434737"/>
    </source>
</evidence>
<dbReference type="GO" id="GO:0008712">
    <property type="term" value="F:ADP-glyceromanno-heptose 6-epimerase activity"/>
    <property type="evidence" value="ECO:0007669"/>
    <property type="project" value="UniProtKB-EC"/>
</dbReference>